<evidence type="ECO:0000313" key="9">
    <source>
        <dbReference type="Proteomes" id="UP000245410"/>
    </source>
</evidence>
<reference evidence="8 9" key="1">
    <citation type="submission" date="2018-05" db="EMBL/GenBank/DDBJ databases">
        <title>Micromonospora atacamensis sp. nov., a novel actinobacteria isolated from high altitude Atacama Desert soil.</title>
        <authorList>
            <person name="Carro L."/>
            <person name="Golinska P."/>
            <person name="Klenk H.-P."/>
            <person name="Goodfellow M."/>
        </authorList>
    </citation>
    <scope>NUCLEOTIDE SEQUENCE [LARGE SCALE GENOMIC DNA]</scope>
    <source>
        <strain evidence="8 9">5R2A7</strain>
    </source>
</reference>
<accession>A0A317D7G6</accession>
<protein>
    <recommendedName>
        <fullName evidence="7">DUF202 domain-containing protein</fullName>
    </recommendedName>
</protein>
<dbReference type="Pfam" id="PF02656">
    <property type="entry name" value="DUF202"/>
    <property type="match status" value="1"/>
</dbReference>
<keyword evidence="5 6" id="KW-0472">Membrane</keyword>
<feature type="transmembrane region" description="Helical" evidence="6">
    <location>
        <begin position="33"/>
        <end position="53"/>
    </location>
</feature>
<evidence type="ECO:0000259" key="7">
    <source>
        <dbReference type="Pfam" id="PF02656"/>
    </source>
</evidence>
<gene>
    <name evidence="8" type="ORF">DKT68_15045</name>
</gene>
<keyword evidence="9" id="KW-1185">Reference proteome</keyword>
<evidence type="ECO:0000256" key="6">
    <source>
        <dbReference type="SAM" id="Phobius"/>
    </source>
</evidence>
<keyword evidence="3 6" id="KW-0812">Transmembrane</keyword>
<dbReference type="InterPro" id="IPR003807">
    <property type="entry name" value="DUF202"/>
</dbReference>
<evidence type="ECO:0000256" key="3">
    <source>
        <dbReference type="ARBA" id="ARBA00022692"/>
    </source>
</evidence>
<feature type="transmembrane region" description="Helical" evidence="6">
    <location>
        <begin position="65"/>
        <end position="82"/>
    </location>
</feature>
<dbReference type="PANTHER" id="PTHR34187:SF2">
    <property type="entry name" value="DUF202 DOMAIN-CONTAINING PROTEIN"/>
    <property type="match status" value="1"/>
</dbReference>
<dbReference type="GO" id="GO:0005886">
    <property type="term" value="C:plasma membrane"/>
    <property type="evidence" value="ECO:0007669"/>
    <property type="project" value="UniProtKB-SubCell"/>
</dbReference>
<proteinExistence type="predicted"/>
<evidence type="ECO:0000256" key="2">
    <source>
        <dbReference type="ARBA" id="ARBA00022475"/>
    </source>
</evidence>
<evidence type="ECO:0000256" key="4">
    <source>
        <dbReference type="ARBA" id="ARBA00022989"/>
    </source>
</evidence>
<sequence>MWEAIRRWFDPADLRSVGEPPDYRFSLANERTFLAWLRTSLALVGGGLAAAQFLPPLPVSHLREVIAVALLLLGGTVAVRAVDHWARIERAIRLGQELPASRFPAVLALAVGAGAVLLVVAVLVRAIGAS</sequence>
<keyword evidence="2" id="KW-1003">Cell membrane</keyword>
<evidence type="ECO:0000256" key="1">
    <source>
        <dbReference type="ARBA" id="ARBA00004651"/>
    </source>
</evidence>
<dbReference type="RefSeq" id="WP_109818026.1">
    <property type="nucleotide sequence ID" value="NZ_QGKR01000195.1"/>
</dbReference>
<comment type="subcellular location">
    <subcellularLocation>
        <location evidence="1">Cell membrane</location>
        <topology evidence="1">Multi-pass membrane protein</topology>
    </subcellularLocation>
</comment>
<dbReference type="EMBL" id="QGKR01000195">
    <property type="protein sequence ID" value="PWR08703.1"/>
    <property type="molecule type" value="Genomic_DNA"/>
</dbReference>
<evidence type="ECO:0000256" key="5">
    <source>
        <dbReference type="ARBA" id="ARBA00023136"/>
    </source>
</evidence>
<keyword evidence="4 6" id="KW-1133">Transmembrane helix</keyword>
<dbReference type="AlphaFoldDB" id="A0A317D7G6"/>
<dbReference type="PANTHER" id="PTHR34187">
    <property type="entry name" value="FGR18P"/>
    <property type="match status" value="1"/>
</dbReference>
<feature type="transmembrane region" description="Helical" evidence="6">
    <location>
        <begin position="103"/>
        <end position="127"/>
    </location>
</feature>
<evidence type="ECO:0000313" key="8">
    <source>
        <dbReference type="EMBL" id="PWR08703.1"/>
    </source>
</evidence>
<dbReference type="OrthoDB" id="582337at2"/>
<feature type="domain" description="DUF202" evidence="7">
    <location>
        <begin position="24"/>
        <end position="90"/>
    </location>
</feature>
<comment type="caution">
    <text evidence="8">The sequence shown here is derived from an EMBL/GenBank/DDBJ whole genome shotgun (WGS) entry which is preliminary data.</text>
</comment>
<name>A0A317D7G6_9ACTN</name>
<dbReference type="InterPro" id="IPR052053">
    <property type="entry name" value="IM_YidH-like"/>
</dbReference>
<organism evidence="8 9">
    <name type="scientific">Micromonospora acroterricola</name>
    <dbReference type="NCBI Taxonomy" id="2202421"/>
    <lineage>
        <taxon>Bacteria</taxon>
        <taxon>Bacillati</taxon>
        <taxon>Actinomycetota</taxon>
        <taxon>Actinomycetes</taxon>
        <taxon>Micromonosporales</taxon>
        <taxon>Micromonosporaceae</taxon>
        <taxon>Micromonospora</taxon>
    </lineage>
</organism>
<dbReference type="Proteomes" id="UP000245410">
    <property type="component" value="Unassembled WGS sequence"/>
</dbReference>